<dbReference type="EMBL" id="JAKLMC020000002">
    <property type="protein sequence ID" value="KAK5957782.1"/>
    <property type="molecule type" value="Genomic_DNA"/>
</dbReference>
<dbReference type="InterPro" id="IPR011333">
    <property type="entry name" value="SKP1/BTB/POZ_sf"/>
</dbReference>
<dbReference type="PROSITE" id="PS50097">
    <property type="entry name" value="BTB"/>
    <property type="match status" value="1"/>
</dbReference>
<comment type="caution">
    <text evidence="2">The sequence shown here is derived from an EMBL/GenBank/DDBJ whole genome shotgun (WGS) entry which is preliminary data.</text>
</comment>
<proteinExistence type="predicted"/>
<keyword evidence="3" id="KW-1185">Reference proteome</keyword>
<accession>A0AAN8I767</accession>
<dbReference type="Pfam" id="PF00651">
    <property type="entry name" value="BTB"/>
    <property type="match status" value="1"/>
</dbReference>
<dbReference type="AlphaFoldDB" id="A0AAN8I767"/>
<feature type="domain" description="BTB" evidence="1">
    <location>
        <begin position="43"/>
        <end position="111"/>
    </location>
</feature>
<name>A0AAN8I767_9EURO</name>
<evidence type="ECO:0000313" key="2">
    <source>
        <dbReference type="EMBL" id="KAK5957782.1"/>
    </source>
</evidence>
<gene>
    <name evidence="2" type="ORF">OHC33_000971</name>
</gene>
<sequence length="251" mass="28380">MDDTMTDVEHSAVSASDSDASAISISPTKITAPLKPSEYVHSELISISVGSEKKKYHVYRDLLTAKSLWFAARMKENWKREPNEVNLEHHESTAFDIVLNWMFGCDIDSEPSLLVNALLQKLGPAYKLASELLMYPLQNAIVDASLANQRNRIANPSFAAIVMLWDMDLSTTELFRMALRARIRCVMLWSSKMSLNKIPGIAEVYARPDLLKLVFQTTYEYNAAAWPRVFDAPRCTYHEHSDGESCDTEAR</sequence>
<reference evidence="2 3" key="1">
    <citation type="submission" date="2022-12" db="EMBL/GenBank/DDBJ databases">
        <title>Genomic features and morphological characterization of a novel Knufia sp. strain isolated from spacecraft assembly facility.</title>
        <authorList>
            <person name="Teixeira M."/>
            <person name="Chander A.M."/>
            <person name="Stajich J.E."/>
            <person name="Venkateswaran K."/>
        </authorList>
    </citation>
    <scope>NUCLEOTIDE SEQUENCE [LARGE SCALE GENOMIC DNA]</scope>
    <source>
        <strain evidence="2 3">FJI-L2-BK-P2</strain>
    </source>
</reference>
<organism evidence="2 3">
    <name type="scientific">Knufia fluminis</name>
    <dbReference type="NCBI Taxonomy" id="191047"/>
    <lineage>
        <taxon>Eukaryota</taxon>
        <taxon>Fungi</taxon>
        <taxon>Dikarya</taxon>
        <taxon>Ascomycota</taxon>
        <taxon>Pezizomycotina</taxon>
        <taxon>Eurotiomycetes</taxon>
        <taxon>Chaetothyriomycetidae</taxon>
        <taxon>Chaetothyriales</taxon>
        <taxon>Trichomeriaceae</taxon>
        <taxon>Knufia</taxon>
    </lineage>
</organism>
<evidence type="ECO:0000313" key="3">
    <source>
        <dbReference type="Proteomes" id="UP001316803"/>
    </source>
</evidence>
<dbReference type="InterPro" id="IPR000210">
    <property type="entry name" value="BTB/POZ_dom"/>
</dbReference>
<protein>
    <recommendedName>
        <fullName evidence="1">BTB domain-containing protein</fullName>
    </recommendedName>
</protein>
<dbReference type="SUPFAM" id="SSF54695">
    <property type="entry name" value="POZ domain"/>
    <property type="match status" value="1"/>
</dbReference>
<evidence type="ECO:0000259" key="1">
    <source>
        <dbReference type="PROSITE" id="PS50097"/>
    </source>
</evidence>
<dbReference type="Proteomes" id="UP001316803">
    <property type="component" value="Unassembled WGS sequence"/>
</dbReference>
<dbReference type="Gene3D" id="3.30.710.10">
    <property type="entry name" value="Potassium Channel Kv1.1, Chain A"/>
    <property type="match status" value="1"/>
</dbReference>